<dbReference type="InterPro" id="IPR036890">
    <property type="entry name" value="HATPase_C_sf"/>
</dbReference>
<feature type="transmembrane region" description="Helical" evidence="13">
    <location>
        <begin position="498"/>
        <end position="516"/>
    </location>
</feature>
<organism evidence="15 16">
    <name type="scientific">Salinicola endophyticus</name>
    <dbReference type="NCBI Taxonomy" id="1949083"/>
    <lineage>
        <taxon>Bacteria</taxon>
        <taxon>Pseudomonadati</taxon>
        <taxon>Pseudomonadota</taxon>
        <taxon>Gammaproteobacteria</taxon>
        <taxon>Oceanospirillales</taxon>
        <taxon>Halomonadaceae</taxon>
        <taxon>Salinicola</taxon>
    </lineage>
</organism>
<dbReference type="InterPro" id="IPR038318">
    <property type="entry name" value="KdpD_sf"/>
</dbReference>
<dbReference type="PANTHER" id="PTHR45569">
    <property type="entry name" value="SENSOR PROTEIN KDPD"/>
    <property type="match status" value="1"/>
</dbReference>
<dbReference type="Gene3D" id="3.40.50.300">
    <property type="entry name" value="P-loop containing nucleotide triphosphate hydrolases"/>
    <property type="match status" value="1"/>
</dbReference>
<dbReference type="CDD" id="cd00082">
    <property type="entry name" value="HisKA"/>
    <property type="match status" value="1"/>
</dbReference>
<evidence type="ECO:0000256" key="5">
    <source>
        <dbReference type="ARBA" id="ARBA00022679"/>
    </source>
</evidence>
<name>A0ABY8FEE2_9GAMM</name>
<keyword evidence="9" id="KW-0067">ATP-binding</keyword>
<evidence type="ECO:0000256" key="12">
    <source>
        <dbReference type="ARBA" id="ARBA00023136"/>
    </source>
</evidence>
<keyword evidence="11" id="KW-0902">Two-component regulatory system</keyword>
<dbReference type="Gene3D" id="1.10.287.130">
    <property type="match status" value="1"/>
</dbReference>
<dbReference type="PROSITE" id="PS50109">
    <property type="entry name" value="HIS_KIN"/>
    <property type="match status" value="1"/>
</dbReference>
<keyword evidence="6 13" id="KW-0812">Transmembrane</keyword>
<evidence type="ECO:0000259" key="14">
    <source>
        <dbReference type="PROSITE" id="PS50109"/>
    </source>
</evidence>
<keyword evidence="10 13" id="KW-1133">Transmembrane helix</keyword>
<dbReference type="InterPro" id="IPR014729">
    <property type="entry name" value="Rossmann-like_a/b/a_fold"/>
</dbReference>
<dbReference type="InterPro" id="IPR025201">
    <property type="entry name" value="KdpD_TM"/>
</dbReference>
<dbReference type="InterPro" id="IPR029016">
    <property type="entry name" value="GAF-like_dom_sf"/>
</dbReference>
<dbReference type="SUPFAM" id="SSF52402">
    <property type="entry name" value="Adenine nucleotide alpha hydrolases-like"/>
    <property type="match status" value="1"/>
</dbReference>
<gene>
    <name evidence="15" type="ORF">EVC62_06495</name>
</gene>
<dbReference type="PANTHER" id="PTHR45569:SF1">
    <property type="entry name" value="SENSOR PROTEIN KDPD"/>
    <property type="match status" value="1"/>
</dbReference>
<dbReference type="InterPro" id="IPR052023">
    <property type="entry name" value="Histidine_kinase_KdpD"/>
</dbReference>
<dbReference type="InterPro" id="IPR003661">
    <property type="entry name" value="HisK_dim/P_dom"/>
</dbReference>
<protein>
    <recommendedName>
        <fullName evidence="3">histidine kinase</fullName>
        <ecNumber evidence="3">2.7.13.3</ecNumber>
    </recommendedName>
</protein>
<dbReference type="CDD" id="cd00075">
    <property type="entry name" value="HATPase"/>
    <property type="match status" value="1"/>
</dbReference>
<evidence type="ECO:0000256" key="2">
    <source>
        <dbReference type="ARBA" id="ARBA00004141"/>
    </source>
</evidence>
<reference evidence="15 16" key="1">
    <citation type="submission" date="2019-01" db="EMBL/GenBank/DDBJ databases">
        <title>Genome sequence of Salinicola endophyticus REST5.</title>
        <authorList>
            <person name="Nascimento F.X."/>
        </authorList>
    </citation>
    <scope>NUCLEOTIDE SEQUENCE [LARGE SCALE GENOMIC DNA]</scope>
    <source>
        <strain evidence="15 16">REST5</strain>
    </source>
</reference>
<dbReference type="InterPro" id="IPR027417">
    <property type="entry name" value="P-loop_NTPase"/>
</dbReference>
<dbReference type="GO" id="GO:0016301">
    <property type="term" value="F:kinase activity"/>
    <property type="evidence" value="ECO:0007669"/>
    <property type="project" value="UniProtKB-KW"/>
</dbReference>
<proteinExistence type="predicted"/>
<keyword evidence="8 15" id="KW-0418">Kinase</keyword>
<dbReference type="Gene3D" id="3.30.450.40">
    <property type="match status" value="1"/>
</dbReference>
<dbReference type="EC" id="2.7.13.3" evidence="3"/>
<dbReference type="Gene3D" id="3.30.565.10">
    <property type="entry name" value="Histidine kinase-like ATPase, C-terminal domain"/>
    <property type="match status" value="1"/>
</dbReference>
<dbReference type="Pfam" id="PF02518">
    <property type="entry name" value="HATPase_c"/>
    <property type="match status" value="1"/>
</dbReference>
<comment type="subcellular location">
    <subcellularLocation>
        <location evidence="2">Membrane</location>
        <topology evidence="2">Multi-pass membrane protein</topology>
    </subcellularLocation>
</comment>
<evidence type="ECO:0000256" key="7">
    <source>
        <dbReference type="ARBA" id="ARBA00022741"/>
    </source>
</evidence>
<feature type="domain" description="Histidine kinase" evidence="14">
    <location>
        <begin position="698"/>
        <end position="915"/>
    </location>
</feature>
<evidence type="ECO:0000256" key="4">
    <source>
        <dbReference type="ARBA" id="ARBA00022553"/>
    </source>
</evidence>
<evidence type="ECO:0000256" key="9">
    <source>
        <dbReference type="ARBA" id="ARBA00022840"/>
    </source>
</evidence>
<dbReference type="Pfam" id="PF00512">
    <property type="entry name" value="HisKA"/>
    <property type="match status" value="1"/>
</dbReference>
<evidence type="ECO:0000313" key="16">
    <source>
        <dbReference type="Proteomes" id="UP001321526"/>
    </source>
</evidence>
<dbReference type="InterPro" id="IPR036097">
    <property type="entry name" value="HisK_dim/P_sf"/>
</dbReference>
<evidence type="ECO:0000256" key="13">
    <source>
        <dbReference type="SAM" id="Phobius"/>
    </source>
</evidence>
<dbReference type="Pfam" id="PF02702">
    <property type="entry name" value="KdpD"/>
    <property type="match status" value="1"/>
</dbReference>
<dbReference type="Pfam" id="PF13493">
    <property type="entry name" value="DUF4118"/>
    <property type="match status" value="1"/>
</dbReference>
<accession>A0ABY8FEE2</accession>
<dbReference type="EMBL" id="CP035631">
    <property type="protein sequence ID" value="WFF41177.1"/>
    <property type="molecule type" value="Genomic_DNA"/>
</dbReference>
<dbReference type="SMART" id="SM00388">
    <property type="entry name" value="HisKA"/>
    <property type="match status" value="1"/>
</dbReference>
<dbReference type="SUPFAM" id="SSF52540">
    <property type="entry name" value="P-loop containing nucleoside triphosphate hydrolases"/>
    <property type="match status" value="1"/>
</dbReference>
<dbReference type="InterPro" id="IPR004358">
    <property type="entry name" value="Sig_transdc_His_kin-like_C"/>
</dbReference>
<evidence type="ECO:0000313" key="15">
    <source>
        <dbReference type="EMBL" id="WFF41177.1"/>
    </source>
</evidence>
<feature type="transmembrane region" description="Helical" evidence="13">
    <location>
        <begin position="419"/>
        <end position="439"/>
    </location>
</feature>
<feature type="transmembrane region" description="Helical" evidence="13">
    <location>
        <begin position="468"/>
        <end position="486"/>
    </location>
</feature>
<dbReference type="InterPro" id="IPR005467">
    <property type="entry name" value="His_kinase_dom"/>
</dbReference>
<sequence>MASPSGRCREHPAPIGRLPVCRVPPLSEPCVNHTQDPPRPDPDALLATTRSGGALRIFLGAAPGVGKTSAMLRTARERHDRGEEVVLGVIEAHGRAETEQLCAGLERLAPITRDYRGRGYPEFDLDAALARRPAILLVDELAHRNIPGGRHARRWQDIEELLDAGIEVWTTLNVQHVERLNDDVARITGVRMRETVPDALIARARDLSLIDLTPQELIERLKQDKVYVPEQARAALARYFSPVNLTALRELALQVMAERLDSDVRRVMDAGGVAGPWPVRARLLVAVEGRRGDQALLRAASRWAQRHQAPWAVVLVTPLRELDAAAAGEAGTLRQQSEQLGGRWETLRGDDPLAELLEYAARHNVTTLMLGRTPRKWHWWQAPLVGRLLARRPPFDLILLAEAPAAPPRRKREWRWPRWREGVWPLVSVALAAVVAAALSSLLDLANLSLVFLAAVLVSALKAGTRAAMLAVALSALVYNFLFTEPRFSLVMIHQDQVLTLLVFCLVAAVAGQLAGKVRRQLLLLRQSRHQIQEMLSISRALAAAADRDRVRTIAVKVLADQLELPCVFVDSPEAEAPPRVSASYPGAIVLDAPTLQAAHWSQRHARPSGHGTQTLAAQRWRFVPIVEQGAGEGVVPAVLGLALGDRGAGLDEAEEALVVNLVNQLGAALARTRLVEELGAARLAEENERLRSALLSSVSHDLRTPLAAIIGSASALRDLWSELAEADRRELLDGVLGESERLNRYIQNLLDMTRLGHGGLKLERDWVALADILNSALKRLGTVVEPLRIERHLDPQLPLLYVHPALIEQALINVIENAARFSPPGGRLRLVGEQVGEWIVIRVADQGPGIPEALRERIFDMFFSGGDGDRGPQGSGLGLAICRGMVGAHGGEIVARAADWGSGSEIVIRLPLWALPETETTAERESS</sequence>
<keyword evidence="16" id="KW-1185">Reference proteome</keyword>
<dbReference type="InterPro" id="IPR003594">
    <property type="entry name" value="HATPase_dom"/>
</dbReference>
<evidence type="ECO:0000256" key="3">
    <source>
        <dbReference type="ARBA" id="ARBA00012438"/>
    </source>
</evidence>
<dbReference type="SUPFAM" id="SSF47384">
    <property type="entry name" value="Homodimeric domain of signal transducing histidine kinase"/>
    <property type="match status" value="1"/>
</dbReference>
<dbReference type="Proteomes" id="UP001321526">
    <property type="component" value="Chromosome"/>
</dbReference>
<keyword evidence="7" id="KW-0547">Nucleotide-binding</keyword>
<keyword evidence="12 13" id="KW-0472">Membrane</keyword>
<dbReference type="PRINTS" id="PR00344">
    <property type="entry name" value="BCTRLSENSOR"/>
</dbReference>
<dbReference type="InterPro" id="IPR003852">
    <property type="entry name" value="Sig_transdc_His_kinase_KdpD_N"/>
</dbReference>
<keyword evidence="4" id="KW-0597">Phosphoprotein</keyword>
<dbReference type="SMART" id="SM00387">
    <property type="entry name" value="HATPase_c"/>
    <property type="match status" value="1"/>
</dbReference>
<keyword evidence="5" id="KW-0808">Transferase</keyword>
<dbReference type="Gene3D" id="1.20.120.620">
    <property type="entry name" value="Backbone structure of the membrane domain of e. Coli histidine kinase receptor kdpd"/>
    <property type="match status" value="1"/>
</dbReference>
<dbReference type="Gene3D" id="3.40.50.620">
    <property type="entry name" value="HUPs"/>
    <property type="match status" value="1"/>
</dbReference>
<evidence type="ECO:0000256" key="11">
    <source>
        <dbReference type="ARBA" id="ARBA00023012"/>
    </source>
</evidence>
<comment type="catalytic activity">
    <reaction evidence="1">
        <text>ATP + protein L-histidine = ADP + protein N-phospho-L-histidine.</text>
        <dbReference type="EC" id="2.7.13.3"/>
    </reaction>
</comment>
<dbReference type="SUPFAM" id="SSF55874">
    <property type="entry name" value="ATPase domain of HSP90 chaperone/DNA topoisomerase II/histidine kinase"/>
    <property type="match status" value="1"/>
</dbReference>
<evidence type="ECO:0000256" key="6">
    <source>
        <dbReference type="ARBA" id="ARBA00022692"/>
    </source>
</evidence>
<evidence type="ECO:0000256" key="1">
    <source>
        <dbReference type="ARBA" id="ARBA00000085"/>
    </source>
</evidence>
<evidence type="ECO:0000256" key="10">
    <source>
        <dbReference type="ARBA" id="ARBA00022989"/>
    </source>
</evidence>
<evidence type="ECO:0000256" key="8">
    <source>
        <dbReference type="ARBA" id="ARBA00022777"/>
    </source>
</evidence>